<feature type="binding site" evidence="2">
    <location>
        <position position="70"/>
    </location>
    <ligand>
        <name>[4Fe-4S] cluster</name>
        <dbReference type="ChEBI" id="CHEBI:49883"/>
        <note>4Fe-4S-S-AdoMet</note>
    </ligand>
</feature>
<dbReference type="SFLD" id="SFLDG01389">
    <property type="entry name" value="menaquinone_synthsis_involved"/>
    <property type="match status" value="1"/>
</dbReference>
<dbReference type="SFLD" id="SFLDS00029">
    <property type="entry name" value="Radical_SAM"/>
    <property type="match status" value="1"/>
</dbReference>
<protein>
    <recommendedName>
        <fullName evidence="2">Aminodeoxyfutalosine synthase</fullName>
        <shortName evidence="2">AFL synthase</shortName>
        <shortName evidence="2">Aminofutalosine synthase</shortName>
        <ecNumber evidence="2">2.5.1.120</ecNumber>
    </recommendedName>
    <alternativeName>
        <fullName evidence="2">Menaquinone biosynthetic enzyme MqnE</fullName>
    </alternativeName>
</protein>
<keyword evidence="2" id="KW-0479">Metal-binding</keyword>
<dbReference type="InterPro" id="IPR006638">
    <property type="entry name" value="Elp3/MiaA/NifB-like_rSAM"/>
</dbReference>
<feature type="binding site" evidence="2">
    <location>
        <position position="74"/>
    </location>
    <ligand>
        <name>[4Fe-4S] cluster</name>
        <dbReference type="ChEBI" id="CHEBI:49883"/>
        <note>4Fe-4S-S-AdoMet</note>
    </ligand>
</feature>
<keyword evidence="2" id="KW-0474">Menaquinone biosynthesis</keyword>
<keyword evidence="2" id="KW-0949">S-adenosyl-L-methionine</keyword>
<dbReference type="Pfam" id="PF04055">
    <property type="entry name" value="Radical_SAM"/>
    <property type="match status" value="1"/>
</dbReference>
<evidence type="ECO:0000313" key="4">
    <source>
        <dbReference type="EMBL" id="MBU9713014.1"/>
    </source>
</evidence>
<comment type="function">
    <text evidence="2">Radical SAM enzyme that catalyzes the addition of the adenosyl radical to the double bond of 3-[(1-carboxyvinyl)oxy]benzoate, leading to aminodeoxyfutalosine (AFL), a key intermediate in the formation of menaquinone (MK, vitamin K2) from chorismate.</text>
</comment>
<feature type="domain" description="Radical SAM core" evidence="3">
    <location>
        <begin position="56"/>
        <end position="289"/>
    </location>
</feature>
<dbReference type="NCBIfam" id="TIGR03700">
    <property type="entry name" value="mena_SCO4494"/>
    <property type="match status" value="1"/>
</dbReference>
<dbReference type="EC" id="2.5.1.120" evidence="2"/>
<reference evidence="4 5" key="1">
    <citation type="submission" date="2021-06" db="EMBL/GenBank/DDBJ databases">
        <title>Bacillus sp. RD4P76, an endophyte from a halophyte.</title>
        <authorList>
            <person name="Sun J.-Q."/>
        </authorList>
    </citation>
    <scope>NUCLEOTIDE SEQUENCE [LARGE SCALE GENOMIC DNA]</scope>
    <source>
        <strain evidence="4 5">CGMCC 1.15917</strain>
    </source>
</reference>
<organism evidence="4 5">
    <name type="scientific">Evansella tamaricis</name>
    <dbReference type="NCBI Taxonomy" id="2069301"/>
    <lineage>
        <taxon>Bacteria</taxon>
        <taxon>Bacillati</taxon>
        <taxon>Bacillota</taxon>
        <taxon>Bacilli</taxon>
        <taxon>Bacillales</taxon>
        <taxon>Bacillaceae</taxon>
        <taxon>Evansella</taxon>
    </lineage>
</organism>
<keyword evidence="1 2" id="KW-0004">4Fe-4S</keyword>
<comment type="pathway">
    <text evidence="2">Quinol/quinone metabolism; menaquinone biosynthesis.</text>
</comment>
<dbReference type="RefSeq" id="WP_217067183.1">
    <property type="nucleotide sequence ID" value="NZ_JAHQCS010000120.1"/>
</dbReference>
<dbReference type="PANTHER" id="PTHR43076:SF7">
    <property type="entry name" value="AMINODEOXYFUTALOSINE SYNTHASE"/>
    <property type="match status" value="1"/>
</dbReference>
<dbReference type="SFLD" id="SFLDG01064">
    <property type="entry name" value="F420__menaquinone_cofactor_bio"/>
    <property type="match status" value="1"/>
</dbReference>
<evidence type="ECO:0000256" key="2">
    <source>
        <dbReference type="HAMAP-Rule" id="MF_00993"/>
    </source>
</evidence>
<keyword evidence="2" id="KW-0411">Iron-sulfur</keyword>
<dbReference type="PROSITE" id="PS51918">
    <property type="entry name" value="RADICAL_SAM"/>
    <property type="match status" value="1"/>
</dbReference>
<dbReference type="PIRSF" id="PIRSF004762">
    <property type="entry name" value="CHP00423"/>
    <property type="match status" value="1"/>
</dbReference>
<accession>A0ABS6JH60</accession>
<comment type="cofactor">
    <cofactor evidence="2">
        <name>[4Fe-4S] cluster</name>
        <dbReference type="ChEBI" id="CHEBI:49883"/>
    </cofactor>
    <text evidence="2">Binds 1 [4Fe-4S] cluster. The cluster is coordinated with 3 cysteines and an exchangeable S-adenosyl-L-methionine.</text>
</comment>
<dbReference type="InterPro" id="IPR045567">
    <property type="entry name" value="CofH/MnqC-like_C"/>
</dbReference>
<dbReference type="SFLD" id="SFLDF00343">
    <property type="entry name" value="aminofutalosine_synthase_(mqnE"/>
    <property type="match status" value="1"/>
</dbReference>
<name>A0ABS6JH60_9BACI</name>
<dbReference type="Proteomes" id="UP000784880">
    <property type="component" value="Unassembled WGS sequence"/>
</dbReference>
<dbReference type="InterPro" id="IPR034405">
    <property type="entry name" value="F420"/>
</dbReference>
<evidence type="ECO:0000313" key="5">
    <source>
        <dbReference type="Proteomes" id="UP000784880"/>
    </source>
</evidence>
<dbReference type="SMART" id="SM00729">
    <property type="entry name" value="Elp3"/>
    <property type="match status" value="1"/>
</dbReference>
<dbReference type="Pfam" id="PF19288">
    <property type="entry name" value="CofH_C"/>
    <property type="match status" value="1"/>
</dbReference>
<comment type="catalytic activity">
    <reaction evidence="2">
        <text>3-[(1-carboxyvinyl)-oxy]benzoate + S-adenosyl-L-methionine + H2O = 6-amino-6-deoxyfutalosine + hydrogencarbonate + L-methionine + H(+)</text>
        <dbReference type="Rhea" id="RHEA:33075"/>
        <dbReference type="ChEBI" id="CHEBI:15377"/>
        <dbReference type="ChEBI" id="CHEBI:15378"/>
        <dbReference type="ChEBI" id="CHEBI:17544"/>
        <dbReference type="ChEBI" id="CHEBI:57844"/>
        <dbReference type="ChEBI" id="CHEBI:59789"/>
        <dbReference type="ChEBI" id="CHEBI:64286"/>
        <dbReference type="ChEBI" id="CHEBI:76981"/>
        <dbReference type="EC" id="2.5.1.120"/>
    </reaction>
</comment>
<evidence type="ECO:0000256" key="1">
    <source>
        <dbReference type="ARBA" id="ARBA00022485"/>
    </source>
</evidence>
<evidence type="ECO:0000259" key="3">
    <source>
        <dbReference type="PROSITE" id="PS51918"/>
    </source>
</evidence>
<feature type="binding site" evidence="2">
    <location>
        <position position="77"/>
    </location>
    <ligand>
        <name>[4Fe-4S] cluster</name>
        <dbReference type="ChEBI" id="CHEBI:49883"/>
        <note>4Fe-4S-S-AdoMet</note>
    </ligand>
</feature>
<dbReference type="CDD" id="cd01335">
    <property type="entry name" value="Radical_SAM"/>
    <property type="match status" value="1"/>
</dbReference>
<proteinExistence type="inferred from homology"/>
<keyword evidence="2" id="KW-0808">Transferase</keyword>
<keyword evidence="5" id="KW-1185">Reference proteome</keyword>
<keyword evidence="2" id="KW-0408">Iron</keyword>
<gene>
    <name evidence="2 4" type="primary">mqnE</name>
    <name evidence="4" type="ORF">KS419_14885</name>
</gene>
<dbReference type="NCBIfam" id="TIGR00423">
    <property type="entry name" value="CofH family radical SAM protein"/>
    <property type="match status" value="1"/>
</dbReference>
<dbReference type="InterPro" id="IPR020050">
    <property type="entry name" value="FO_synthase_su2"/>
</dbReference>
<dbReference type="InterPro" id="IPR007197">
    <property type="entry name" value="rSAM"/>
</dbReference>
<dbReference type="InterPro" id="IPR022432">
    <property type="entry name" value="MqnE"/>
</dbReference>
<dbReference type="SFLD" id="SFLDF00342">
    <property type="entry name" value="cyclic_dehypoxanthine_futalosi"/>
    <property type="match status" value="1"/>
</dbReference>
<comment type="similarity">
    <text evidence="2">Belongs to the radical SAM superfamily. MqnE family.</text>
</comment>
<dbReference type="PANTHER" id="PTHR43076">
    <property type="entry name" value="FO SYNTHASE (COFH)"/>
    <property type="match status" value="1"/>
</dbReference>
<dbReference type="EMBL" id="JAHQCS010000120">
    <property type="protein sequence ID" value="MBU9713014.1"/>
    <property type="molecule type" value="Genomic_DNA"/>
</dbReference>
<dbReference type="HAMAP" id="MF_00993">
    <property type="entry name" value="MqnE"/>
    <property type="match status" value="1"/>
</dbReference>
<comment type="caution">
    <text evidence="4">The sequence shown here is derived from an EMBL/GenBank/DDBJ whole genome shotgun (WGS) entry which is preliminary data.</text>
</comment>
<sequence length="364" mass="41416">MNTILLDNSLKEIQEKVVQGERLSIEDGLKLYETTDLLAIAQLANQVNTKINGDNVYFIQNMYINPTNVCEASCSFCGFKRKPGEEGAYTMNEEELLKYVEDRWNDNIREFHIVGGHNTEVPFDYYLDTIRILKKHYPQCTVKAYTGAEIEFFSRISGLSMKEVLEELIKAGLDTLPGGGAEILTERYRAKMSPEKASTDQWLEAHEIAHGLGLKTHATMLYGSIESKEERLIHMDRLRQLQDRTNGYMVFIPLAMQPKSINAGLKRRTSAYDDLRTIAISRLMLDNFDHIKAYWINIGPQLTQMALAFGSSDIHGTLIEERISHSVGALTSQGLTREELIHLIKGANKVPVERDTFYNVVKKY</sequence>